<evidence type="ECO:0000313" key="3">
    <source>
        <dbReference type="Proteomes" id="UP000219369"/>
    </source>
</evidence>
<evidence type="ECO:0000256" key="1">
    <source>
        <dbReference type="SAM" id="MobiDB-lite"/>
    </source>
</evidence>
<dbReference type="AlphaFoldDB" id="A0A2H3TF19"/>
<dbReference type="Proteomes" id="UP000219369">
    <property type="component" value="Unassembled WGS sequence"/>
</dbReference>
<dbReference type="OrthoDB" id="10486472at2759"/>
<name>A0A2H3TF19_FUSOX</name>
<accession>A0A2H3TF19</accession>
<proteinExistence type="predicted"/>
<gene>
    <name evidence="2" type="ORF">FRV6_11314</name>
</gene>
<organism evidence="2 3">
    <name type="scientific">Fusarium oxysporum</name>
    <name type="common">Fusarium vascular wilt</name>
    <dbReference type="NCBI Taxonomy" id="5507"/>
    <lineage>
        <taxon>Eukaryota</taxon>
        <taxon>Fungi</taxon>
        <taxon>Dikarya</taxon>
        <taxon>Ascomycota</taxon>
        <taxon>Pezizomycotina</taxon>
        <taxon>Sordariomycetes</taxon>
        <taxon>Hypocreomycetidae</taxon>
        <taxon>Hypocreales</taxon>
        <taxon>Nectriaceae</taxon>
        <taxon>Fusarium</taxon>
        <taxon>Fusarium oxysporum species complex</taxon>
    </lineage>
</organism>
<evidence type="ECO:0000313" key="2">
    <source>
        <dbReference type="EMBL" id="SCO87187.1"/>
    </source>
</evidence>
<sequence length="112" mass="13148">MFSRLFRRLRPARFRRAPPPRRIAPPADAQLGGKYPSPEQMNRYIYDTAMAWNAADGTHYWCDYRNLYSYLRRPRARYSDAHKTLGDSAQVHIAPQASSTCLLSNYYDFRVQ</sequence>
<feature type="region of interest" description="Disordered" evidence="1">
    <location>
        <begin position="16"/>
        <end position="35"/>
    </location>
</feature>
<reference evidence="3" key="1">
    <citation type="submission" date="2016-09" db="EMBL/GenBank/DDBJ databases">
        <authorList>
            <person name="Guldener U."/>
        </authorList>
    </citation>
    <scope>NUCLEOTIDE SEQUENCE [LARGE SCALE GENOMIC DNA]</scope>
    <source>
        <strain evidence="3">V64-1</strain>
    </source>
</reference>
<protein>
    <submittedName>
        <fullName evidence="2">Uncharacterized protein</fullName>
    </submittedName>
</protein>
<dbReference type="EMBL" id="FMJY01000006">
    <property type="protein sequence ID" value="SCO87187.1"/>
    <property type="molecule type" value="Genomic_DNA"/>
</dbReference>